<protein>
    <submittedName>
        <fullName evidence="1">Uncharacterized protein</fullName>
    </submittedName>
</protein>
<gene>
    <name evidence="1" type="ORF">L3Q82_000574</name>
</gene>
<sequence length="1074" mass="119578">MRAASIAAEVKGVGGQPVSAHTIRRTLHQIGLHGCRPRRKHLLKMMHKKAHKQFAEDKQTKNMDYWNHVLWSDETKINLFGSVHGVKRVCRQPGEEYKDKCVFPTVKHGGGTVMVWGYMSAAGTGELQFIEGTMNANVGMDWAVDSGSSDHLIYKDQFLTGGNRSNMKDVSFVDLFVGLAMASFVVATEERPDCPKLCVCEIRPWFSPSSVYMEAQTVDCNDLGLFSLPEKLPVGTQVLLLQTNNVAKIDQPLDYLANVTEIDLSQNNLSSISDIHLGNLPQLLSLHIEENWIRELPEQSLAEVANLQELYMNHNLISSISPLAFQGLSNLVRLHLNSNKLKVIKREWFEPMPNLEILMIGENPVLSIDDMNFKPLSNLRSLVLTRMNLSQLPDDALAGLDNLESISFYDNIFPEVPHSALRNAKNLKFLDLNKNPIARIQRGDFVDMLHLKELGINSMPELVSIDSFALNNLPELTKIEATNNPKLSYIHPNAFYKLPRLETLMLNGNALSALHRITVESLPNLREVSMHSNPIRCDCVVRWMNMNKTNIRFMEPDSLYCVEPPEYEGQHVRQVHFREMMEICLPLISPESMPGHIKTQNGSSVSLHCRAFAEPEPDIYWITPSGTRVLPNTVSDKFYMHPEGTFDIYDITVNEAGVYTCVAHNLVGADLKSVSVEVNGYFPQPANGSLSVTVKKVYTNSILVSWKAGPGTLAPNIKWYTVTDANHPTTAFTTRVPSDVQVYNLTHLSPATHYKVCVDVRSIHYNHDTKCVNVTTKGLELAAKGTEKWDAAVITVFGVLLAVISVACLLIYVSLRNHHLYGDIRKCDSKASLTPVEATGMHSPFFTKLWVSGAGEWVLETAWGAVGGKKKAASLLAQCGAPLQEVSRSGSWSRGNSAFNTVIPDKLILKLHNLGLPSSLCHWIRDFLTNRPQVVRIGDNTSSTLVLSTGTPQGCVLSPALFTLFTSDCSVIHSTNTIVKFADDTTIKFLIIHITSDLTWSMNTAHLVKKAQQRLLFLRKLKHAVLLQGHNREHPLPQCNSVVCGDTGDCGKSSSRPGLNIRWPDAEEGLTYCR</sequence>
<proteinExistence type="predicted"/>
<evidence type="ECO:0000313" key="2">
    <source>
        <dbReference type="Proteomes" id="UP000831701"/>
    </source>
</evidence>
<accession>A0ACB8WG38</accession>
<dbReference type="EMBL" id="CM041540">
    <property type="protein sequence ID" value="KAI3366433.1"/>
    <property type="molecule type" value="Genomic_DNA"/>
</dbReference>
<comment type="caution">
    <text evidence="1">The sequence shown here is derived from an EMBL/GenBank/DDBJ whole genome shotgun (WGS) entry which is preliminary data.</text>
</comment>
<evidence type="ECO:0000313" key="1">
    <source>
        <dbReference type="EMBL" id="KAI3366433.1"/>
    </source>
</evidence>
<dbReference type="Proteomes" id="UP000831701">
    <property type="component" value="Chromosome 10"/>
</dbReference>
<name>A0ACB8WG38_9TELE</name>
<reference evidence="1" key="1">
    <citation type="submission" date="2022-04" db="EMBL/GenBank/DDBJ databases">
        <title>Jade perch genome.</title>
        <authorList>
            <person name="Chao B."/>
        </authorList>
    </citation>
    <scope>NUCLEOTIDE SEQUENCE</scope>
    <source>
        <strain evidence="1">CB-2022</strain>
    </source>
</reference>
<organism evidence="1 2">
    <name type="scientific">Scortum barcoo</name>
    <name type="common">barcoo grunter</name>
    <dbReference type="NCBI Taxonomy" id="214431"/>
    <lineage>
        <taxon>Eukaryota</taxon>
        <taxon>Metazoa</taxon>
        <taxon>Chordata</taxon>
        <taxon>Craniata</taxon>
        <taxon>Vertebrata</taxon>
        <taxon>Euteleostomi</taxon>
        <taxon>Actinopterygii</taxon>
        <taxon>Neopterygii</taxon>
        <taxon>Teleostei</taxon>
        <taxon>Neoteleostei</taxon>
        <taxon>Acanthomorphata</taxon>
        <taxon>Eupercaria</taxon>
        <taxon>Centrarchiformes</taxon>
        <taxon>Terapontoidei</taxon>
        <taxon>Terapontidae</taxon>
        <taxon>Scortum</taxon>
    </lineage>
</organism>
<keyword evidence="2" id="KW-1185">Reference proteome</keyword>